<keyword evidence="4" id="KW-0808">Transferase</keyword>
<keyword evidence="2" id="KW-1133">Transmembrane helix</keyword>
<feature type="domain" description="Bacterial sugar transferase" evidence="3">
    <location>
        <begin position="184"/>
        <end position="380"/>
    </location>
</feature>
<dbReference type="RefSeq" id="WP_211352102.1">
    <property type="nucleotide sequence ID" value="NZ_SODV01000001.1"/>
</dbReference>
<keyword evidence="2" id="KW-0812">Transmembrane</keyword>
<dbReference type="Proteomes" id="UP000294498">
    <property type="component" value="Unassembled WGS sequence"/>
</dbReference>
<feature type="transmembrane region" description="Helical" evidence="2">
    <location>
        <begin position="186"/>
        <end position="211"/>
    </location>
</feature>
<dbReference type="PANTHER" id="PTHR30576">
    <property type="entry name" value="COLANIC BIOSYNTHESIS UDP-GLUCOSE LIPID CARRIER TRANSFERASE"/>
    <property type="match status" value="1"/>
</dbReference>
<evidence type="ECO:0000256" key="1">
    <source>
        <dbReference type="ARBA" id="ARBA00006464"/>
    </source>
</evidence>
<dbReference type="EMBL" id="SODV01000001">
    <property type="protein sequence ID" value="TDX01909.1"/>
    <property type="molecule type" value="Genomic_DNA"/>
</dbReference>
<organism evidence="4 5">
    <name type="scientific">Dinghuibacter silviterrae</name>
    <dbReference type="NCBI Taxonomy" id="1539049"/>
    <lineage>
        <taxon>Bacteria</taxon>
        <taxon>Pseudomonadati</taxon>
        <taxon>Bacteroidota</taxon>
        <taxon>Chitinophagia</taxon>
        <taxon>Chitinophagales</taxon>
        <taxon>Chitinophagaceae</taxon>
        <taxon>Dinghuibacter</taxon>
    </lineage>
</organism>
<keyword evidence="2" id="KW-0472">Membrane</keyword>
<keyword evidence="5" id="KW-1185">Reference proteome</keyword>
<name>A0A4R8DUQ5_9BACT</name>
<accession>A0A4R8DUQ5</accession>
<dbReference type="GO" id="GO:0016780">
    <property type="term" value="F:phosphotransferase activity, for other substituted phosphate groups"/>
    <property type="evidence" value="ECO:0007669"/>
    <property type="project" value="TreeGrafter"/>
</dbReference>
<dbReference type="AlphaFoldDB" id="A0A4R8DUQ5"/>
<dbReference type="InterPro" id="IPR003362">
    <property type="entry name" value="Bact_transf"/>
</dbReference>
<evidence type="ECO:0000313" key="4">
    <source>
        <dbReference type="EMBL" id="TDX01909.1"/>
    </source>
</evidence>
<gene>
    <name evidence="4" type="ORF">EDB95_2954</name>
</gene>
<reference evidence="4 5" key="1">
    <citation type="submission" date="2019-03" db="EMBL/GenBank/DDBJ databases">
        <title>Genomic Encyclopedia of Type Strains, Phase IV (KMG-IV): sequencing the most valuable type-strain genomes for metagenomic binning, comparative biology and taxonomic classification.</title>
        <authorList>
            <person name="Goeker M."/>
        </authorList>
    </citation>
    <scope>NUCLEOTIDE SEQUENCE [LARGE SCALE GENOMIC DNA]</scope>
    <source>
        <strain evidence="4 5">DSM 100059</strain>
    </source>
</reference>
<sequence>MIETLRPYQTKRNTTEWKWHSHSTNNYMEPGGRNLLLIGEAAALYSYRLQHRGYTCVLAASIHEARNILLLEYYQQGRTLPEAILCDSAQDSSLIGHFAGFLSVTKEYARIPFILLSRDEDEEGGTGNAPIGVDDVFDGRATDDDLCAKIEVLKKYKHLRQTLPYHTREEQVAVSPRSHRFGQRTLDILVSGIALAVLSPVLLAVGLAIVLDSRGPVLYASPRAGRGYRIFKFYKFRTMVVGADRKIDQLKHLNQYDVKDGASGPMFLKIDKDPRVTRLGRFLRNTSLDELPQLLNVLLGDMSLVGNRPLPLYEACTLTADESVQRFLAPAGITGLWQIKKRGRPDMSVQERISLDIDYANQHSFFYDLRILLSTPKVLIQKADV</sequence>
<protein>
    <submittedName>
        <fullName evidence="4">Lipopolysaccharide/colanic/teichoic acid biosynthesis glycosyltransferase</fullName>
    </submittedName>
</protein>
<evidence type="ECO:0000259" key="3">
    <source>
        <dbReference type="Pfam" id="PF02397"/>
    </source>
</evidence>
<dbReference type="Pfam" id="PF02397">
    <property type="entry name" value="Bac_transf"/>
    <property type="match status" value="1"/>
</dbReference>
<comment type="caution">
    <text evidence="4">The sequence shown here is derived from an EMBL/GenBank/DDBJ whole genome shotgun (WGS) entry which is preliminary data.</text>
</comment>
<proteinExistence type="inferred from homology"/>
<evidence type="ECO:0000256" key="2">
    <source>
        <dbReference type="SAM" id="Phobius"/>
    </source>
</evidence>
<evidence type="ECO:0000313" key="5">
    <source>
        <dbReference type="Proteomes" id="UP000294498"/>
    </source>
</evidence>
<dbReference type="PANTHER" id="PTHR30576:SF0">
    <property type="entry name" value="UNDECAPRENYL-PHOSPHATE N-ACETYLGALACTOSAMINYL 1-PHOSPHATE TRANSFERASE-RELATED"/>
    <property type="match status" value="1"/>
</dbReference>
<comment type="similarity">
    <text evidence="1">Belongs to the bacterial sugar transferase family.</text>
</comment>